<dbReference type="eggNOG" id="COG0631">
    <property type="taxonomic scope" value="Bacteria"/>
</dbReference>
<dbReference type="InterPro" id="IPR001932">
    <property type="entry name" value="PPM-type_phosphatase-like_dom"/>
</dbReference>
<dbReference type="OrthoDB" id="9801841at2"/>
<dbReference type="InterPro" id="IPR015655">
    <property type="entry name" value="PP2C"/>
</dbReference>
<dbReference type="AlphaFoldDB" id="C7RPJ0"/>
<dbReference type="Gene3D" id="3.60.40.10">
    <property type="entry name" value="PPM-type phosphatase domain"/>
    <property type="match status" value="1"/>
</dbReference>
<dbReference type="Pfam" id="PF13672">
    <property type="entry name" value="PP2C_2"/>
    <property type="match status" value="1"/>
</dbReference>
<sequence length="296" mass="31153">MGKWSSRLAGAVSGFWPCRCVGKSPAEPSVGATSPNHAVDAFMASDIGCVRSSNQDSIAFVSPSDADVRRRLGVLAVVADGMGGHNGGEVASALAVETICRHYFAAPDDDPGQALALALREANGVVFRASEADLALDGMGTTATALALIGTRVVFAHVGDSRLYRCVGGRCTQLTTDDSFVAEMVKNRMITAEQALHHPARNVLLRSLGTQAKLWLVAQSCDAATPGDCFVLCSDGLWDMVETQEIARIVASAEAEEACRQLIELARERGGSDNISVGVLAIRSAEPPQEPHSFAQ</sequence>
<gene>
    <name evidence="2" type="ordered locus">CAP2UW1_0896</name>
</gene>
<feature type="domain" description="PPM-type phosphatase" evidence="1">
    <location>
        <begin position="40"/>
        <end position="282"/>
    </location>
</feature>
<dbReference type="GO" id="GO:0004722">
    <property type="term" value="F:protein serine/threonine phosphatase activity"/>
    <property type="evidence" value="ECO:0007669"/>
    <property type="project" value="InterPro"/>
</dbReference>
<protein>
    <submittedName>
        <fullName evidence="2">Protein serine/threonine phosphatase</fullName>
    </submittedName>
</protein>
<evidence type="ECO:0000259" key="1">
    <source>
        <dbReference type="PROSITE" id="PS51746"/>
    </source>
</evidence>
<dbReference type="EMBL" id="CP001715">
    <property type="protein sequence ID" value="ACV34233.1"/>
    <property type="molecule type" value="Genomic_DNA"/>
</dbReference>
<reference evidence="2" key="2">
    <citation type="submission" date="2009-09" db="EMBL/GenBank/DDBJ databases">
        <title>Complete sequence of chromosome of Candidatus Accumulibacter phosphatis clade IIA str. UW-1.</title>
        <authorList>
            <consortium name="US DOE Joint Genome Institute"/>
            <person name="Martin H.G."/>
            <person name="Ivanova N."/>
            <person name="Kunin V."/>
            <person name="Warnecke F."/>
            <person name="Barry K."/>
            <person name="He S."/>
            <person name="Salamov A."/>
            <person name="Szeto E."/>
            <person name="Dalin E."/>
            <person name="Pangilinan J.L."/>
            <person name="Lapidus A."/>
            <person name="Lowry S."/>
            <person name="Kyrpides N.C."/>
            <person name="McMahon K.D."/>
            <person name="Hugenholtz P."/>
        </authorList>
    </citation>
    <scope>NUCLEOTIDE SEQUENCE [LARGE SCALE GENOMIC DNA]</scope>
    <source>
        <strain evidence="2">UW-1</strain>
    </source>
</reference>
<proteinExistence type="predicted"/>
<evidence type="ECO:0000313" key="2">
    <source>
        <dbReference type="EMBL" id="ACV34233.1"/>
    </source>
</evidence>
<dbReference type="SUPFAM" id="SSF81606">
    <property type="entry name" value="PP2C-like"/>
    <property type="match status" value="1"/>
</dbReference>
<reference evidence="2" key="1">
    <citation type="submission" date="2009-08" db="EMBL/GenBank/DDBJ databases">
        <authorList>
            <consortium name="US DOE Joint Genome Institute"/>
            <person name="Lucas S."/>
            <person name="Copeland A."/>
            <person name="Lapidus A."/>
            <person name="Glavina del Rio T."/>
            <person name="Dalin E."/>
            <person name="Tice H."/>
            <person name="Bruce D."/>
            <person name="Barry K."/>
            <person name="Pitluck S."/>
            <person name="Lowry S."/>
            <person name="Larimer F."/>
            <person name="Land M."/>
            <person name="Hauser L."/>
            <person name="Kyrpides N."/>
            <person name="Ivanova N."/>
            <person name="McMahon K.D."/>
            <person name="Hugenholtz P."/>
        </authorList>
    </citation>
    <scope>NUCLEOTIDE SEQUENCE</scope>
    <source>
        <strain evidence="2">UW-1</strain>
    </source>
</reference>
<dbReference type="PROSITE" id="PS51746">
    <property type="entry name" value="PPM_2"/>
    <property type="match status" value="1"/>
</dbReference>
<dbReference type="NCBIfam" id="NF033484">
    <property type="entry name" value="Stp1_PP2C_phos"/>
    <property type="match status" value="1"/>
</dbReference>
<name>C7RPJ0_ACCRE</name>
<dbReference type="SMART" id="SM00332">
    <property type="entry name" value="PP2Cc"/>
    <property type="match status" value="1"/>
</dbReference>
<dbReference type="SMART" id="SM00331">
    <property type="entry name" value="PP2C_SIG"/>
    <property type="match status" value="1"/>
</dbReference>
<dbReference type="STRING" id="522306.CAP2UW1_0896"/>
<dbReference type="PANTHER" id="PTHR47992">
    <property type="entry name" value="PROTEIN PHOSPHATASE"/>
    <property type="match status" value="1"/>
</dbReference>
<dbReference type="HOGENOM" id="CLU_034545_0_2_4"/>
<dbReference type="InterPro" id="IPR036457">
    <property type="entry name" value="PPM-type-like_dom_sf"/>
</dbReference>
<dbReference type="KEGG" id="app:CAP2UW1_0896"/>
<dbReference type="CDD" id="cd00143">
    <property type="entry name" value="PP2Cc"/>
    <property type="match status" value="1"/>
</dbReference>
<accession>C7RPJ0</accession>
<organism evidence="2">
    <name type="scientific">Accumulibacter regalis</name>
    <dbReference type="NCBI Taxonomy" id="522306"/>
    <lineage>
        <taxon>Bacteria</taxon>
        <taxon>Pseudomonadati</taxon>
        <taxon>Pseudomonadota</taxon>
        <taxon>Betaproteobacteria</taxon>
        <taxon>Candidatus Accumulibacter</taxon>
    </lineage>
</organism>